<gene>
    <name evidence="2" type="ORF">RCOM_1470430</name>
</gene>
<reference evidence="3" key="1">
    <citation type="journal article" date="2010" name="Nat. Biotechnol.">
        <title>Draft genome sequence of the oilseed species Ricinus communis.</title>
        <authorList>
            <person name="Chan A.P."/>
            <person name="Crabtree J."/>
            <person name="Zhao Q."/>
            <person name="Lorenzi H."/>
            <person name="Orvis J."/>
            <person name="Puiu D."/>
            <person name="Melake-Berhan A."/>
            <person name="Jones K.M."/>
            <person name="Redman J."/>
            <person name="Chen G."/>
            <person name="Cahoon E.B."/>
            <person name="Gedil M."/>
            <person name="Stanke M."/>
            <person name="Haas B.J."/>
            <person name="Wortman J.R."/>
            <person name="Fraser-Liggett C.M."/>
            <person name="Ravel J."/>
            <person name="Rabinowicz P.D."/>
        </authorList>
    </citation>
    <scope>NUCLEOTIDE SEQUENCE [LARGE SCALE GENOMIC DNA]</scope>
    <source>
        <strain evidence="3">cv. Hale</strain>
    </source>
</reference>
<name>B9RLR6_RICCO</name>
<sequence>MGEALHQRNLPQSLTISREAEAPEIAPAHALKPTYRLTPRHNGSTLYDSYEFRAVTEQLNKAMQSLNSSSPTFMSYLKSPFYSHRLDSIYKENSETQKRIMCSRINQRYSDKKASRKGSRVMSGGFASRLWKKIKEGLLWSK</sequence>
<dbReference type="InParanoid" id="B9RLR6"/>
<evidence type="ECO:0000313" key="2">
    <source>
        <dbReference type="EMBL" id="EEF47791.1"/>
    </source>
</evidence>
<protein>
    <submittedName>
        <fullName evidence="2">Uncharacterized protein</fullName>
    </submittedName>
</protein>
<dbReference type="eggNOG" id="ENOG502SBCY">
    <property type="taxonomic scope" value="Eukaryota"/>
</dbReference>
<accession>B9RLR6</accession>
<feature type="region of interest" description="Disordered" evidence="1">
    <location>
        <begin position="1"/>
        <end position="21"/>
    </location>
</feature>
<evidence type="ECO:0000313" key="3">
    <source>
        <dbReference type="Proteomes" id="UP000008311"/>
    </source>
</evidence>
<evidence type="ECO:0000256" key="1">
    <source>
        <dbReference type="SAM" id="MobiDB-lite"/>
    </source>
</evidence>
<dbReference type="Proteomes" id="UP000008311">
    <property type="component" value="Unassembled WGS sequence"/>
</dbReference>
<organism evidence="2 3">
    <name type="scientific">Ricinus communis</name>
    <name type="common">Castor bean</name>
    <dbReference type="NCBI Taxonomy" id="3988"/>
    <lineage>
        <taxon>Eukaryota</taxon>
        <taxon>Viridiplantae</taxon>
        <taxon>Streptophyta</taxon>
        <taxon>Embryophyta</taxon>
        <taxon>Tracheophyta</taxon>
        <taxon>Spermatophyta</taxon>
        <taxon>Magnoliopsida</taxon>
        <taxon>eudicotyledons</taxon>
        <taxon>Gunneridae</taxon>
        <taxon>Pentapetalae</taxon>
        <taxon>rosids</taxon>
        <taxon>fabids</taxon>
        <taxon>Malpighiales</taxon>
        <taxon>Euphorbiaceae</taxon>
        <taxon>Acalyphoideae</taxon>
        <taxon>Acalypheae</taxon>
        <taxon>Ricinus</taxon>
    </lineage>
</organism>
<keyword evidence="3" id="KW-1185">Reference proteome</keyword>
<dbReference type="AlphaFoldDB" id="B9RLR6"/>
<proteinExistence type="predicted"/>
<dbReference type="EMBL" id="EQ973788">
    <property type="protein sequence ID" value="EEF47791.1"/>
    <property type="molecule type" value="Genomic_DNA"/>
</dbReference>